<dbReference type="AlphaFoldDB" id="A0A177HI49"/>
<keyword evidence="4" id="KW-1185">Reference proteome</keyword>
<keyword evidence="2" id="KW-0732">Signal</keyword>
<feature type="chain" id="PRO_5038552078" description="Lipoprotein" evidence="2">
    <location>
        <begin position="21"/>
        <end position="225"/>
    </location>
</feature>
<evidence type="ECO:0000313" key="4">
    <source>
        <dbReference type="Proteomes" id="UP000077381"/>
    </source>
</evidence>
<proteinExistence type="predicted"/>
<evidence type="ECO:0000313" key="3">
    <source>
        <dbReference type="EMBL" id="OAH10057.1"/>
    </source>
</evidence>
<dbReference type="EMBL" id="LOHS01000158">
    <property type="protein sequence ID" value="OAH10057.1"/>
    <property type="molecule type" value="Genomic_DNA"/>
</dbReference>
<feature type="region of interest" description="Disordered" evidence="1">
    <location>
        <begin position="24"/>
        <end position="54"/>
    </location>
</feature>
<feature type="compositionally biased region" description="Polar residues" evidence="1">
    <location>
        <begin position="32"/>
        <end position="51"/>
    </location>
</feature>
<comment type="caution">
    <text evidence="3">The sequence shown here is derived from an EMBL/GenBank/DDBJ whole genome shotgun (WGS) entry which is preliminary data.</text>
</comment>
<sequence>MRRSGALALGWVAVLVTVTACNQSEPPHASRHSPSTTQTQVGENKPSSPSRFSHLHTRVEVVENKSSYGSHYPPADAEVVELDDGGRVAMYYEQGRGLVEQHYSAQARAWSKPQLLYMTRTDPCASITLKNFGGTVAVIANFARYCTDGEPPSESIAAVGVDNLEKWYTHLIKGFDGWRSVKASSDAKKLTFTFPYSQGLTSSAGVTLLRWSQAEGFSDLEDIPR</sequence>
<dbReference type="PATRIC" id="fig|1716141.3.peg.6933"/>
<evidence type="ECO:0000256" key="1">
    <source>
        <dbReference type="SAM" id="MobiDB-lite"/>
    </source>
</evidence>
<protein>
    <recommendedName>
        <fullName evidence="5">Lipoprotein</fullName>
    </recommendedName>
</protein>
<evidence type="ECO:0008006" key="5">
    <source>
        <dbReference type="Google" id="ProtNLM"/>
    </source>
</evidence>
<reference evidence="3 4" key="1">
    <citation type="submission" date="2015-12" db="EMBL/GenBank/DDBJ databases">
        <title>Genome sequence of Streptomyces sp. G25.</title>
        <authorList>
            <person name="Poehlein A."/>
            <person name="Roettig A."/>
            <person name="Hiessl S."/>
            <person name="Hauschild P."/>
            <person name="Schauer J."/>
            <person name="Madkour M.H."/>
            <person name="Al-Ansari A.M."/>
            <person name="Almakishah N.H."/>
            <person name="Steinbuechel A."/>
            <person name="Daniel R."/>
        </authorList>
    </citation>
    <scope>NUCLEOTIDE SEQUENCE [LARGE SCALE GENOMIC DNA]</scope>
    <source>
        <strain evidence="4">G25(2015)</strain>
    </source>
</reference>
<accession>A0A177HI49</accession>
<organism evidence="3 4">
    <name type="scientific">Streptomyces jeddahensis</name>
    <dbReference type="NCBI Taxonomy" id="1716141"/>
    <lineage>
        <taxon>Bacteria</taxon>
        <taxon>Bacillati</taxon>
        <taxon>Actinomycetota</taxon>
        <taxon>Actinomycetes</taxon>
        <taxon>Kitasatosporales</taxon>
        <taxon>Streptomycetaceae</taxon>
        <taxon>Streptomyces</taxon>
    </lineage>
</organism>
<dbReference type="Proteomes" id="UP000077381">
    <property type="component" value="Unassembled WGS sequence"/>
</dbReference>
<evidence type="ECO:0000256" key="2">
    <source>
        <dbReference type="SAM" id="SignalP"/>
    </source>
</evidence>
<name>A0A177HI49_9ACTN</name>
<gene>
    <name evidence="3" type="ORF">STSP_65640</name>
</gene>
<feature type="signal peptide" evidence="2">
    <location>
        <begin position="1"/>
        <end position="20"/>
    </location>
</feature>
<dbReference type="PROSITE" id="PS51257">
    <property type="entry name" value="PROKAR_LIPOPROTEIN"/>
    <property type="match status" value="1"/>
</dbReference>